<dbReference type="EMBL" id="JACHMI010000001">
    <property type="protein sequence ID" value="MBB6554822.1"/>
    <property type="molecule type" value="Genomic_DNA"/>
</dbReference>
<organism evidence="4 5">
    <name type="scientific">Nonomuraea rubra</name>
    <dbReference type="NCBI Taxonomy" id="46180"/>
    <lineage>
        <taxon>Bacteria</taxon>
        <taxon>Bacillati</taxon>
        <taxon>Actinomycetota</taxon>
        <taxon>Actinomycetes</taxon>
        <taxon>Streptosporangiales</taxon>
        <taxon>Streptosporangiaceae</taxon>
        <taxon>Nonomuraea</taxon>
    </lineage>
</organism>
<reference evidence="4 5" key="1">
    <citation type="submission" date="2020-08" db="EMBL/GenBank/DDBJ databases">
        <title>Sequencing the genomes of 1000 actinobacteria strains.</title>
        <authorList>
            <person name="Klenk H.-P."/>
        </authorList>
    </citation>
    <scope>NUCLEOTIDE SEQUENCE [LARGE SCALE GENOMIC DNA]</scope>
    <source>
        <strain evidence="4 5">DSM 43768</strain>
    </source>
</reference>
<dbReference type="PANTHER" id="PTHR43861">
    <property type="entry name" value="TRANS-ACONITATE 2-METHYLTRANSFERASE-RELATED"/>
    <property type="match status" value="1"/>
</dbReference>
<proteinExistence type="predicted"/>
<evidence type="ECO:0000313" key="4">
    <source>
        <dbReference type="EMBL" id="MBB6554822.1"/>
    </source>
</evidence>
<evidence type="ECO:0000259" key="3">
    <source>
        <dbReference type="Pfam" id="PF13649"/>
    </source>
</evidence>
<gene>
    <name evidence="4" type="ORF">HD593_009617</name>
</gene>
<dbReference type="GO" id="GO:0032259">
    <property type="term" value="P:methylation"/>
    <property type="evidence" value="ECO:0007669"/>
    <property type="project" value="UniProtKB-KW"/>
</dbReference>
<keyword evidence="1 4" id="KW-0489">Methyltransferase</keyword>
<dbReference type="Proteomes" id="UP000565579">
    <property type="component" value="Unassembled WGS sequence"/>
</dbReference>
<dbReference type="PANTHER" id="PTHR43861:SF1">
    <property type="entry name" value="TRANS-ACONITATE 2-METHYLTRANSFERASE"/>
    <property type="match status" value="1"/>
</dbReference>
<dbReference type="RefSeq" id="WP_185109487.1">
    <property type="nucleotide sequence ID" value="NZ_JACHMI010000001.1"/>
</dbReference>
<evidence type="ECO:0000313" key="5">
    <source>
        <dbReference type="Proteomes" id="UP000565579"/>
    </source>
</evidence>
<protein>
    <submittedName>
        <fullName evidence="4">SAM-dependent methyltransferase</fullName>
    </submittedName>
</protein>
<comment type="caution">
    <text evidence="4">The sequence shown here is derived from an EMBL/GenBank/DDBJ whole genome shotgun (WGS) entry which is preliminary data.</text>
</comment>
<feature type="domain" description="Methyltransferase" evidence="3">
    <location>
        <begin position="56"/>
        <end position="154"/>
    </location>
</feature>
<dbReference type="AlphaFoldDB" id="A0A7X0U4B6"/>
<accession>A0A7X0U4B6</accession>
<evidence type="ECO:0000256" key="1">
    <source>
        <dbReference type="ARBA" id="ARBA00022603"/>
    </source>
</evidence>
<dbReference type="GO" id="GO:0008168">
    <property type="term" value="F:methyltransferase activity"/>
    <property type="evidence" value="ECO:0007669"/>
    <property type="project" value="UniProtKB-KW"/>
</dbReference>
<keyword evidence="5" id="KW-1185">Reference proteome</keyword>
<name>A0A7X0U4B6_9ACTN</name>
<keyword evidence="2 4" id="KW-0808">Transferase</keyword>
<dbReference type="InterPro" id="IPR029063">
    <property type="entry name" value="SAM-dependent_MTases_sf"/>
</dbReference>
<sequence length="212" mass="22768">MAAVKQRIIRTLVGQFHRPRGAVGRVVGWVMAHRSSNRRRNLWVASLLGVRPADRILEVGFGPGVAIAELSRRIGEGGHVYGVDHSEVMLRQASRRNAAAIKGGRVTLTCAPVDDLPSALNGPFDVIFAVNSLGHWPAPAERVRELGGRLVPGGRLAVVSQPRCPGATAETSAKAAREIQDLLEGAGLIHERTETLDLDPPVVCVLATRSRH</sequence>
<dbReference type="Pfam" id="PF13649">
    <property type="entry name" value="Methyltransf_25"/>
    <property type="match status" value="1"/>
</dbReference>
<dbReference type="CDD" id="cd02440">
    <property type="entry name" value="AdoMet_MTases"/>
    <property type="match status" value="1"/>
</dbReference>
<dbReference type="InterPro" id="IPR041698">
    <property type="entry name" value="Methyltransf_25"/>
</dbReference>
<evidence type="ECO:0000256" key="2">
    <source>
        <dbReference type="ARBA" id="ARBA00022679"/>
    </source>
</evidence>
<dbReference type="Gene3D" id="3.40.50.150">
    <property type="entry name" value="Vaccinia Virus protein VP39"/>
    <property type="match status" value="1"/>
</dbReference>
<dbReference type="SUPFAM" id="SSF53335">
    <property type="entry name" value="S-adenosyl-L-methionine-dependent methyltransferases"/>
    <property type="match status" value="1"/>
</dbReference>